<feature type="transmembrane region" description="Helical" evidence="8">
    <location>
        <begin position="366"/>
        <end position="384"/>
    </location>
</feature>
<evidence type="ECO:0000256" key="2">
    <source>
        <dbReference type="ARBA" id="ARBA00006459"/>
    </source>
</evidence>
<dbReference type="GO" id="GO:0005886">
    <property type="term" value="C:plasma membrane"/>
    <property type="evidence" value="ECO:0007669"/>
    <property type="project" value="TreeGrafter"/>
</dbReference>
<dbReference type="EMBL" id="CAACVG010007066">
    <property type="protein sequence ID" value="VEN43446.1"/>
    <property type="molecule type" value="Genomic_DNA"/>
</dbReference>
<feature type="transmembrane region" description="Helical" evidence="8">
    <location>
        <begin position="97"/>
        <end position="120"/>
    </location>
</feature>
<feature type="transmembrane region" description="Helical" evidence="8">
    <location>
        <begin position="334"/>
        <end position="360"/>
    </location>
</feature>
<dbReference type="PANTHER" id="PTHR11616:SF295">
    <property type="entry name" value="SODIUM: NEUROTRANSMITTER SYMPORTER FAMILY"/>
    <property type="match status" value="1"/>
</dbReference>
<dbReference type="InterPro" id="IPR000175">
    <property type="entry name" value="Na/ntran_symport"/>
</dbReference>
<comment type="subcellular location">
    <subcellularLocation>
        <location evidence="1">Membrane</location>
        <topology evidence="1">Multi-pass membrane protein</topology>
    </subcellularLocation>
</comment>
<dbReference type="GO" id="GO:0005283">
    <property type="term" value="F:amino acid:sodium symporter activity"/>
    <property type="evidence" value="ECO:0007669"/>
    <property type="project" value="TreeGrafter"/>
</dbReference>
<keyword evidence="10" id="KW-1185">Reference proteome</keyword>
<dbReference type="InterPro" id="IPR037272">
    <property type="entry name" value="SNS_sf"/>
</dbReference>
<feature type="transmembrane region" description="Helical" evidence="8">
    <location>
        <begin position="132"/>
        <end position="151"/>
    </location>
</feature>
<feature type="transmembrane region" description="Helical" evidence="8">
    <location>
        <begin position="15"/>
        <end position="37"/>
    </location>
</feature>
<accession>A0A653C6N0</accession>
<name>A0A653C6N0_CALMS</name>
<dbReference type="PRINTS" id="PR00176">
    <property type="entry name" value="NANEUSMPORT"/>
</dbReference>
<keyword evidence="5" id="KW-0769">Symport</keyword>
<evidence type="ECO:0000313" key="9">
    <source>
        <dbReference type="EMBL" id="VEN43446.1"/>
    </source>
</evidence>
<keyword evidence="7 8" id="KW-0472">Membrane</keyword>
<evidence type="ECO:0000256" key="8">
    <source>
        <dbReference type="SAM" id="Phobius"/>
    </source>
</evidence>
<dbReference type="PANTHER" id="PTHR11616">
    <property type="entry name" value="SODIUM/CHLORIDE DEPENDENT TRANSPORTER"/>
    <property type="match status" value="1"/>
</dbReference>
<dbReference type="SUPFAM" id="SSF161070">
    <property type="entry name" value="SNF-like"/>
    <property type="match status" value="1"/>
</dbReference>
<evidence type="ECO:0000256" key="1">
    <source>
        <dbReference type="ARBA" id="ARBA00004141"/>
    </source>
</evidence>
<evidence type="ECO:0000256" key="6">
    <source>
        <dbReference type="ARBA" id="ARBA00022989"/>
    </source>
</evidence>
<feature type="transmembrane region" description="Helical" evidence="8">
    <location>
        <begin position="439"/>
        <end position="459"/>
    </location>
</feature>
<dbReference type="GO" id="GO:0089718">
    <property type="term" value="P:amino acid import across plasma membrane"/>
    <property type="evidence" value="ECO:0007669"/>
    <property type="project" value="TreeGrafter"/>
</dbReference>
<evidence type="ECO:0000256" key="5">
    <source>
        <dbReference type="ARBA" id="ARBA00022847"/>
    </source>
</evidence>
<evidence type="ECO:0000256" key="7">
    <source>
        <dbReference type="ARBA" id="ARBA00023136"/>
    </source>
</evidence>
<evidence type="ECO:0000313" key="10">
    <source>
        <dbReference type="Proteomes" id="UP000410492"/>
    </source>
</evidence>
<keyword evidence="4 8" id="KW-0812">Transmembrane</keyword>
<keyword evidence="6 8" id="KW-1133">Transmembrane helix</keyword>
<protein>
    <submittedName>
        <fullName evidence="9">Uncharacterized protein</fullName>
    </submittedName>
</protein>
<dbReference type="PROSITE" id="PS50267">
    <property type="entry name" value="NA_NEUROTRAN_SYMP_3"/>
    <property type="match status" value="1"/>
</dbReference>
<evidence type="ECO:0000256" key="3">
    <source>
        <dbReference type="ARBA" id="ARBA00022448"/>
    </source>
</evidence>
<dbReference type="OrthoDB" id="6699552at2759"/>
<dbReference type="AlphaFoldDB" id="A0A653C6N0"/>
<evidence type="ECO:0000256" key="4">
    <source>
        <dbReference type="ARBA" id="ARBA00022692"/>
    </source>
</evidence>
<comment type="similarity">
    <text evidence="2">Belongs to the sodium:neurotransmitter symporter (SNF) (TC 2.A.22) family.</text>
</comment>
<dbReference type="GO" id="GO:0015179">
    <property type="term" value="F:L-amino acid transmembrane transporter activity"/>
    <property type="evidence" value="ECO:0007669"/>
    <property type="project" value="TreeGrafter"/>
</dbReference>
<reference evidence="9 10" key="1">
    <citation type="submission" date="2019-01" db="EMBL/GenBank/DDBJ databases">
        <authorList>
            <person name="Sayadi A."/>
        </authorList>
    </citation>
    <scope>NUCLEOTIDE SEQUENCE [LARGE SCALE GENOMIC DNA]</scope>
</reference>
<keyword evidence="3" id="KW-0813">Transport</keyword>
<gene>
    <name evidence="9" type="ORF">CALMAC_LOCUS6587</name>
</gene>
<sequence length="514" mass="58019">MGHLPSVQGIGYGKLLTLLLFQAYYNCLVALLLLYCVRSITERNTWRCLGDTKTCFDLDGMNGTNGGYRTPAELFYFQEIANGAPQLSQDWQLNWKWLGTVISSTVLAFLTCCLGCRFLSRMLSICLGVSAIQGLLLLCASSVTLGGLQGAERLVKSIKRVSWTQLLKPWRQHSATLEAFRDLNVGIGTGLGMFSTIAATRPFRSGIHSSAIRLNFVHLEDLVLQSILTANLYGVLCHFANLDMDQVIGSGIGEKRPTPMRSISATDLPNDIFTVLPHALAFLPGSDFFWIFMYFSSIFLRGVCCMALIIQAVVQEIHEWKPQLLKGNCFLTSLLVSLAATLFSCTIISTGGIPFIALLHECIRQLILPCLISCEVIALLYFYGVFNIARDVHFMLGIKISKFSVILLLLCSVIVPTLSITSIYRFYQQGGDKYFYGYHKYLLTAVLSWIPFMALVRVIRKKSWKDVIQPNKDWGPPSNYLRLSRSKFKNKYDFNIQEYIYEKHLKRNKMHKYD</sequence>
<feature type="transmembrane region" description="Helical" evidence="8">
    <location>
        <begin position="405"/>
        <end position="427"/>
    </location>
</feature>
<feature type="transmembrane region" description="Helical" evidence="8">
    <location>
        <begin position="288"/>
        <end position="314"/>
    </location>
</feature>
<dbReference type="Pfam" id="PF00209">
    <property type="entry name" value="SNF"/>
    <property type="match status" value="1"/>
</dbReference>
<organism evidence="9 10">
    <name type="scientific">Callosobruchus maculatus</name>
    <name type="common">Southern cowpea weevil</name>
    <name type="synonym">Pulse bruchid</name>
    <dbReference type="NCBI Taxonomy" id="64391"/>
    <lineage>
        <taxon>Eukaryota</taxon>
        <taxon>Metazoa</taxon>
        <taxon>Ecdysozoa</taxon>
        <taxon>Arthropoda</taxon>
        <taxon>Hexapoda</taxon>
        <taxon>Insecta</taxon>
        <taxon>Pterygota</taxon>
        <taxon>Neoptera</taxon>
        <taxon>Endopterygota</taxon>
        <taxon>Coleoptera</taxon>
        <taxon>Polyphaga</taxon>
        <taxon>Cucujiformia</taxon>
        <taxon>Chrysomeloidea</taxon>
        <taxon>Chrysomelidae</taxon>
        <taxon>Bruchinae</taxon>
        <taxon>Bruchini</taxon>
        <taxon>Callosobruchus</taxon>
    </lineage>
</organism>
<dbReference type="Proteomes" id="UP000410492">
    <property type="component" value="Unassembled WGS sequence"/>
</dbReference>
<proteinExistence type="inferred from homology"/>